<proteinExistence type="predicted"/>
<feature type="transmembrane region" description="Helical" evidence="4">
    <location>
        <begin position="12"/>
        <end position="36"/>
    </location>
</feature>
<evidence type="ECO:0000259" key="5">
    <source>
        <dbReference type="PROSITE" id="PS50885"/>
    </source>
</evidence>
<evidence type="ECO:0000256" key="3">
    <source>
        <dbReference type="SAM" id="Coils"/>
    </source>
</evidence>
<name>K6GPK2_9BACT</name>
<dbReference type="PROSITE" id="PS50887">
    <property type="entry name" value="GGDEF"/>
    <property type="match status" value="1"/>
</dbReference>
<keyword evidence="4" id="KW-0812">Transmembrane</keyword>
<dbReference type="AlphaFoldDB" id="K6GPK2"/>
<keyword evidence="4" id="KW-1133">Transmembrane helix</keyword>
<dbReference type="PROSITE" id="PS50885">
    <property type="entry name" value="HAMP"/>
    <property type="match status" value="1"/>
</dbReference>
<feature type="transmembrane region" description="Helical" evidence="4">
    <location>
        <begin position="426"/>
        <end position="451"/>
    </location>
</feature>
<gene>
    <name evidence="7" type="ORF">B193_2407</name>
</gene>
<sequence>MHFVSDRSFRSKIMALVIVSIAMTVVFVMFIVLLMYSRLSDDSARIISQHMRSLYSDFVAESSKEIAVNVRLQVEQITNELKIFAGAAQSLIDMGQEAESIGQDLQRYDYYKNNFVYNGQQHWSNIEKGDADVSISVWGYQHDASGQIDAATRAYADRLVSLKPLMRSMGKYGVKKGWLYVVGPKSAPLMMMYPWAQMPAIFDEKYPGHNTSNWWDFFFPNMVEGWEKWAARNPASLTDGSSLTTITPFYEDAGGTGIMFTFFYPLWNARRDANAGAVAIDVNVENLAGIVRNAKLGNEGFSFVLTSDGDILGLSDKHCQELGVHPKEGSATGVSTLTTSIFSSDIPSLASLKLPGDNEDFKVYDLSDKESGYYLALRTYAKVFRWNGETIDPVRFFVGVVVPKSEVSFIQDAIEKEIASASWTSIAFSVLAAVVIGAAGITLSVLVASYGTRQIRILMERAKSLAQGDFQSRAQVISRDELGQLAQVFNAMAVDLSDSRRQIQEHAENLERLVEQRTRELEKANKLLEDLSLTDSLTGLRNRRHFDESLALLWNVAQREGQGLSLLLFDVDNFKNYNDHYGHQHGDQCLKRIADAARRCARRSVDQVCRYGGEEFAVLLLGDKEAAVRLGENIRQAVENERMPHAHGASSVVTISLGCASVVDFVSDSPEQLVARADVALYQSKRDGRNRLTVR</sequence>
<comment type="catalytic activity">
    <reaction evidence="2">
        <text>2 GTP = 3',3'-c-di-GMP + 2 diphosphate</text>
        <dbReference type="Rhea" id="RHEA:24898"/>
        <dbReference type="ChEBI" id="CHEBI:33019"/>
        <dbReference type="ChEBI" id="CHEBI:37565"/>
        <dbReference type="ChEBI" id="CHEBI:58805"/>
        <dbReference type="EC" id="2.7.7.65"/>
    </reaction>
</comment>
<dbReference type="SMART" id="SM00304">
    <property type="entry name" value="HAMP"/>
    <property type="match status" value="1"/>
</dbReference>
<dbReference type="PATRIC" id="fig|1206767.3.peg.2350"/>
<dbReference type="InterPro" id="IPR000160">
    <property type="entry name" value="GGDEF_dom"/>
</dbReference>
<evidence type="ECO:0000256" key="1">
    <source>
        <dbReference type="ARBA" id="ARBA00012528"/>
    </source>
</evidence>
<dbReference type="GO" id="GO:1902201">
    <property type="term" value="P:negative regulation of bacterial-type flagellum-dependent cell motility"/>
    <property type="evidence" value="ECO:0007669"/>
    <property type="project" value="TreeGrafter"/>
</dbReference>
<comment type="caution">
    <text evidence="7">The sequence shown here is derived from an EMBL/GenBank/DDBJ whole genome shotgun (WGS) entry which is preliminary data.</text>
</comment>
<dbReference type="Gene3D" id="3.30.450.20">
    <property type="entry name" value="PAS domain"/>
    <property type="match status" value="2"/>
</dbReference>
<dbReference type="CDD" id="cd01949">
    <property type="entry name" value="GGDEF"/>
    <property type="match status" value="1"/>
</dbReference>
<dbReference type="InterPro" id="IPR043128">
    <property type="entry name" value="Rev_trsase/Diguanyl_cyclase"/>
</dbReference>
<dbReference type="GO" id="GO:0005886">
    <property type="term" value="C:plasma membrane"/>
    <property type="evidence" value="ECO:0007669"/>
    <property type="project" value="TreeGrafter"/>
</dbReference>
<accession>K6GPK2</accession>
<evidence type="ECO:0000313" key="7">
    <source>
        <dbReference type="EMBL" id="EKO38885.1"/>
    </source>
</evidence>
<dbReference type="SUPFAM" id="SSF55073">
    <property type="entry name" value="Nucleotide cyclase"/>
    <property type="match status" value="1"/>
</dbReference>
<dbReference type="Proteomes" id="UP000006272">
    <property type="component" value="Unassembled WGS sequence"/>
</dbReference>
<dbReference type="EC" id="2.7.7.65" evidence="1"/>
<protein>
    <recommendedName>
        <fullName evidence="1">diguanylate cyclase</fullName>
        <ecNumber evidence="1">2.7.7.65</ecNumber>
    </recommendedName>
</protein>
<dbReference type="GO" id="GO:0043709">
    <property type="term" value="P:cell adhesion involved in single-species biofilm formation"/>
    <property type="evidence" value="ECO:0007669"/>
    <property type="project" value="TreeGrafter"/>
</dbReference>
<dbReference type="InterPro" id="IPR003660">
    <property type="entry name" value="HAMP_dom"/>
</dbReference>
<reference evidence="7 8" key="1">
    <citation type="submission" date="2012-07" db="EMBL/GenBank/DDBJ databases">
        <title>Draft genome sequence of Desulfovibrio magneticus str. Maddingley MBC34 obtained from a metagenomic sequence of a methanogenic enrichment isolated from coal-seam formation water in Victoria, Australia.</title>
        <authorList>
            <person name="Greenfield P."/>
            <person name="Hendry P."/>
            <person name="Li D."/>
            <person name="Rosewarne C.P."/>
            <person name="Tran-Dinh N."/>
            <person name="Elbourne L.D.H."/>
            <person name="Paulsen I.T."/>
            <person name="Midgley D.J."/>
        </authorList>
    </citation>
    <scope>NUCLEOTIDE SEQUENCE [LARGE SCALE GENOMIC DNA]</scope>
    <source>
        <strain evidence="8">Maddingley MBC34</strain>
    </source>
</reference>
<dbReference type="PANTHER" id="PTHR45138:SF9">
    <property type="entry name" value="DIGUANYLATE CYCLASE DGCM-RELATED"/>
    <property type="match status" value="1"/>
</dbReference>
<dbReference type="PANTHER" id="PTHR45138">
    <property type="entry name" value="REGULATORY COMPONENTS OF SENSORY TRANSDUCTION SYSTEM"/>
    <property type="match status" value="1"/>
</dbReference>
<dbReference type="InterPro" id="IPR029787">
    <property type="entry name" value="Nucleotide_cyclase"/>
</dbReference>
<dbReference type="Pfam" id="PF00990">
    <property type="entry name" value="GGDEF"/>
    <property type="match status" value="1"/>
</dbReference>
<feature type="domain" description="GGDEF" evidence="6">
    <location>
        <begin position="562"/>
        <end position="695"/>
    </location>
</feature>
<feature type="domain" description="HAMP" evidence="5">
    <location>
        <begin position="449"/>
        <end position="501"/>
    </location>
</feature>
<keyword evidence="4" id="KW-0472">Membrane</keyword>
<evidence type="ECO:0000256" key="4">
    <source>
        <dbReference type="SAM" id="Phobius"/>
    </source>
</evidence>
<feature type="coiled-coil region" evidence="3">
    <location>
        <begin position="493"/>
        <end position="534"/>
    </location>
</feature>
<dbReference type="SMART" id="SM00267">
    <property type="entry name" value="GGDEF"/>
    <property type="match status" value="1"/>
</dbReference>
<dbReference type="InterPro" id="IPR050469">
    <property type="entry name" value="Diguanylate_Cyclase"/>
</dbReference>
<dbReference type="CDD" id="cd06225">
    <property type="entry name" value="HAMP"/>
    <property type="match status" value="1"/>
</dbReference>
<keyword evidence="3" id="KW-0175">Coiled coil</keyword>
<evidence type="ECO:0000313" key="8">
    <source>
        <dbReference type="Proteomes" id="UP000006272"/>
    </source>
</evidence>
<dbReference type="GO" id="GO:0052621">
    <property type="term" value="F:diguanylate cyclase activity"/>
    <property type="evidence" value="ECO:0007669"/>
    <property type="project" value="UniProtKB-EC"/>
</dbReference>
<dbReference type="Gene3D" id="3.30.70.270">
    <property type="match status" value="1"/>
</dbReference>
<dbReference type="GO" id="GO:0007165">
    <property type="term" value="P:signal transduction"/>
    <property type="evidence" value="ECO:0007669"/>
    <property type="project" value="InterPro"/>
</dbReference>
<dbReference type="FunFam" id="3.30.70.270:FF:000001">
    <property type="entry name" value="Diguanylate cyclase domain protein"/>
    <property type="match status" value="1"/>
</dbReference>
<dbReference type="NCBIfam" id="TIGR00254">
    <property type="entry name" value="GGDEF"/>
    <property type="match status" value="1"/>
</dbReference>
<dbReference type="EMBL" id="ALAO01000196">
    <property type="protein sequence ID" value="EKO38885.1"/>
    <property type="molecule type" value="Genomic_DNA"/>
</dbReference>
<evidence type="ECO:0000259" key="6">
    <source>
        <dbReference type="PROSITE" id="PS50887"/>
    </source>
</evidence>
<evidence type="ECO:0000256" key="2">
    <source>
        <dbReference type="ARBA" id="ARBA00034247"/>
    </source>
</evidence>
<dbReference type="SUPFAM" id="SSF158472">
    <property type="entry name" value="HAMP domain-like"/>
    <property type="match status" value="1"/>
</dbReference>
<dbReference type="Gene3D" id="6.10.340.10">
    <property type="match status" value="1"/>
</dbReference>
<dbReference type="Pfam" id="PF00672">
    <property type="entry name" value="HAMP"/>
    <property type="match status" value="1"/>
</dbReference>
<organism evidence="7 8">
    <name type="scientific">Solidesulfovibrio magneticus str. Maddingley MBC34</name>
    <dbReference type="NCBI Taxonomy" id="1206767"/>
    <lineage>
        <taxon>Bacteria</taxon>
        <taxon>Pseudomonadati</taxon>
        <taxon>Thermodesulfobacteriota</taxon>
        <taxon>Desulfovibrionia</taxon>
        <taxon>Desulfovibrionales</taxon>
        <taxon>Desulfovibrionaceae</taxon>
        <taxon>Solidesulfovibrio</taxon>
    </lineage>
</organism>